<dbReference type="AlphaFoldDB" id="A0A0G1Y2J0"/>
<gene>
    <name evidence="2" type="ORF">UY86_C0005G0020</name>
</gene>
<evidence type="ECO:0000256" key="1">
    <source>
        <dbReference type="SAM" id="Phobius"/>
    </source>
</evidence>
<keyword evidence="1" id="KW-1133">Transmembrane helix</keyword>
<accession>A0A0G1Y2J0</accession>
<evidence type="ECO:0000313" key="2">
    <source>
        <dbReference type="EMBL" id="KKW37633.1"/>
    </source>
</evidence>
<organism evidence="2 3">
    <name type="scientific">Candidatus Adlerbacteria bacterium GW2011_GWB1_54_7</name>
    <dbReference type="NCBI Taxonomy" id="1618607"/>
    <lineage>
        <taxon>Bacteria</taxon>
        <taxon>Candidatus Adleribacteriota</taxon>
    </lineage>
</organism>
<dbReference type="EMBL" id="LCRR01000005">
    <property type="protein sequence ID" value="KKW37633.1"/>
    <property type="molecule type" value="Genomic_DNA"/>
</dbReference>
<feature type="transmembrane region" description="Helical" evidence="1">
    <location>
        <begin position="49"/>
        <end position="70"/>
    </location>
</feature>
<comment type="caution">
    <text evidence="2">The sequence shown here is derived from an EMBL/GenBank/DDBJ whole genome shotgun (WGS) entry which is preliminary data.</text>
</comment>
<sequence length="166" mass="18122">MIFNLCDTTLMHPLIGLHATAGEFGALAFLWVAVELLNPTESRIRRATWIAGIGVILLFISWIAGGYYYLTDYQSIVKPVIKAGPLPWSHSVITETKEHIFLMIPFLALVSWSLVRSYGTTLIADRGARMSAVLISALVVIFAFAMAGMGFIISSGFRGALEATVL</sequence>
<keyword evidence="1" id="KW-0812">Transmembrane</keyword>
<proteinExistence type="predicted"/>
<reference evidence="2 3" key="1">
    <citation type="journal article" date="2015" name="Nature">
        <title>rRNA introns, odd ribosomes, and small enigmatic genomes across a large radiation of phyla.</title>
        <authorList>
            <person name="Brown C.T."/>
            <person name="Hug L.A."/>
            <person name="Thomas B.C."/>
            <person name="Sharon I."/>
            <person name="Castelle C.J."/>
            <person name="Singh A."/>
            <person name="Wilkins M.J."/>
            <person name="Williams K.H."/>
            <person name="Banfield J.F."/>
        </authorList>
    </citation>
    <scope>NUCLEOTIDE SEQUENCE [LARGE SCALE GENOMIC DNA]</scope>
</reference>
<feature type="transmembrane region" description="Helical" evidence="1">
    <location>
        <begin position="131"/>
        <end position="153"/>
    </location>
</feature>
<dbReference type="Proteomes" id="UP000033852">
    <property type="component" value="Unassembled WGS sequence"/>
</dbReference>
<evidence type="ECO:0000313" key="3">
    <source>
        <dbReference type="Proteomes" id="UP000033852"/>
    </source>
</evidence>
<feature type="transmembrane region" description="Helical" evidence="1">
    <location>
        <begin position="15"/>
        <end position="37"/>
    </location>
</feature>
<protein>
    <submittedName>
        <fullName evidence="2">Uncharacterized protein</fullName>
    </submittedName>
</protein>
<keyword evidence="1" id="KW-0472">Membrane</keyword>
<name>A0A0G1Y2J0_9BACT</name>
<feature type="transmembrane region" description="Helical" evidence="1">
    <location>
        <begin position="100"/>
        <end position="119"/>
    </location>
</feature>
<dbReference type="STRING" id="1618607.UY86_C0005G0020"/>